<keyword evidence="3" id="KW-0413">Isomerase</keyword>
<reference evidence="1" key="1">
    <citation type="submission" date="2022-10" db="EMBL/GenBank/DDBJ databases">
        <authorList>
            <person name="Chen Y."/>
            <person name="Dougan E. K."/>
            <person name="Chan C."/>
            <person name="Rhodes N."/>
            <person name="Thang M."/>
        </authorList>
    </citation>
    <scope>NUCLEOTIDE SEQUENCE</scope>
</reference>
<evidence type="ECO:0000313" key="2">
    <source>
        <dbReference type="EMBL" id="CAL1172081.1"/>
    </source>
</evidence>
<dbReference type="EMBL" id="CAMXCT010006710">
    <property type="protein sequence ID" value="CAI4018706.1"/>
    <property type="molecule type" value="Genomic_DNA"/>
</dbReference>
<dbReference type="EMBL" id="CAMXCT020006710">
    <property type="protein sequence ID" value="CAL1172081.1"/>
    <property type="molecule type" value="Genomic_DNA"/>
</dbReference>
<name>A0A9P1GPG5_9DINO</name>
<dbReference type="OrthoDB" id="10523941at2759"/>
<dbReference type="AlphaFoldDB" id="A0A9P1GPG5"/>
<keyword evidence="4" id="KW-1185">Reference proteome</keyword>
<evidence type="ECO:0000313" key="3">
    <source>
        <dbReference type="EMBL" id="CAL4806018.1"/>
    </source>
</evidence>
<protein>
    <submittedName>
        <fullName evidence="3">Peptidyl-prolyl cis-trans isomerase D</fullName>
    </submittedName>
</protein>
<evidence type="ECO:0000313" key="1">
    <source>
        <dbReference type="EMBL" id="CAI4018706.1"/>
    </source>
</evidence>
<feature type="non-terminal residue" evidence="1">
    <location>
        <position position="115"/>
    </location>
</feature>
<comment type="caution">
    <text evidence="1">The sequence shown here is derived from an EMBL/GenBank/DDBJ whole genome shotgun (WGS) entry which is preliminary data.</text>
</comment>
<dbReference type="Proteomes" id="UP001152797">
    <property type="component" value="Unassembled WGS sequence"/>
</dbReference>
<reference evidence="2" key="2">
    <citation type="submission" date="2024-04" db="EMBL/GenBank/DDBJ databases">
        <authorList>
            <person name="Chen Y."/>
            <person name="Shah S."/>
            <person name="Dougan E. K."/>
            <person name="Thang M."/>
            <person name="Chan C."/>
        </authorList>
    </citation>
    <scope>NUCLEOTIDE SEQUENCE [LARGE SCALE GENOMIC DNA]</scope>
</reference>
<proteinExistence type="predicted"/>
<gene>
    <name evidence="1" type="ORF">C1SCF055_LOCUS43251</name>
</gene>
<feature type="non-terminal residue" evidence="1">
    <location>
        <position position="1"/>
    </location>
</feature>
<dbReference type="EMBL" id="CAMXCT030006710">
    <property type="protein sequence ID" value="CAL4806018.1"/>
    <property type="molecule type" value="Genomic_DNA"/>
</dbReference>
<evidence type="ECO:0000313" key="4">
    <source>
        <dbReference type="Proteomes" id="UP001152797"/>
    </source>
</evidence>
<organism evidence="1">
    <name type="scientific">Cladocopium goreaui</name>
    <dbReference type="NCBI Taxonomy" id="2562237"/>
    <lineage>
        <taxon>Eukaryota</taxon>
        <taxon>Sar</taxon>
        <taxon>Alveolata</taxon>
        <taxon>Dinophyceae</taxon>
        <taxon>Suessiales</taxon>
        <taxon>Symbiodiniaceae</taxon>
        <taxon>Cladocopium</taxon>
    </lineage>
</organism>
<accession>A0A9P1GPG5</accession>
<dbReference type="GO" id="GO:0016853">
    <property type="term" value="F:isomerase activity"/>
    <property type="evidence" value="ECO:0007669"/>
    <property type="project" value="UniProtKB-KW"/>
</dbReference>
<sequence>VVFASHTIDTTGGSAYGGHIEIIDLTLDDIDATKWVGTADFRYTHFETLGKGALSAAVKVTYSSNFEPPPVISFHGCSWTNSQEYALHLESANVPTLITENVMFRSYNGGIFLQT</sequence>